<dbReference type="InterPro" id="IPR036179">
    <property type="entry name" value="Ig-like_dom_sf"/>
</dbReference>
<organism evidence="2 3">
    <name type="scientific">Anopheles culicifacies</name>
    <dbReference type="NCBI Taxonomy" id="139723"/>
    <lineage>
        <taxon>Eukaryota</taxon>
        <taxon>Metazoa</taxon>
        <taxon>Ecdysozoa</taxon>
        <taxon>Arthropoda</taxon>
        <taxon>Hexapoda</taxon>
        <taxon>Insecta</taxon>
        <taxon>Pterygota</taxon>
        <taxon>Neoptera</taxon>
        <taxon>Endopterygota</taxon>
        <taxon>Diptera</taxon>
        <taxon>Nematocera</taxon>
        <taxon>Culicoidea</taxon>
        <taxon>Culicidae</taxon>
        <taxon>Anophelinae</taxon>
        <taxon>Anopheles</taxon>
        <taxon>culicifacies species complex</taxon>
    </lineage>
</organism>
<dbReference type="STRING" id="139723.A0A182M6U4"/>
<proteinExistence type="predicted"/>
<reference evidence="3" key="1">
    <citation type="submission" date="2013-09" db="EMBL/GenBank/DDBJ databases">
        <title>The Genome Sequence of Anopheles culicifacies species A.</title>
        <authorList>
            <consortium name="The Broad Institute Genomics Platform"/>
            <person name="Neafsey D.E."/>
            <person name="Besansky N."/>
            <person name="Howell P."/>
            <person name="Walton C."/>
            <person name="Young S.K."/>
            <person name="Zeng Q."/>
            <person name="Gargeya S."/>
            <person name="Fitzgerald M."/>
            <person name="Haas B."/>
            <person name="Abouelleil A."/>
            <person name="Allen A.W."/>
            <person name="Alvarado L."/>
            <person name="Arachchi H.M."/>
            <person name="Berlin A.M."/>
            <person name="Chapman S.B."/>
            <person name="Gainer-Dewar J."/>
            <person name="Goldberg J."/>
            <person name="Griggs A."/>
            <person name="Gujja S."/>
            <person name="Hansen M."/>
            <person name="Howarth C."/>
            <person name="Imamovic A."/>
            <person name="Ireland A."/>
            <person name="Larimer J."/>
            <person name="McCowan C."/>
            <person name="Murphy C."/>
            <person name="Pearson M."/>
            <person name="Poon T.W."/>
            <person name="Priest M."/>
            <person name="Roberts A."/>
            <person name="Saif S."/>
            <person name="Shea T."/>
            <person name="Sisk P."/>
            <person name="Sykes S."/>
            <person name="Wortman J."/>
            <person name="Nusbaum C."/>
            <person name="Birren B."/>
        </authorList>
    </citation>
    <scope>NUCLEOTIDE SEQUENCE [LARGE SCALE GENOMIC DNA]</scope>
    <source>
        <strain evidence="3">A-37</strain>
    </source>
</reference>
<protein>
    <recommendedName>
        <fullName evidence="1">Immunoglobulin I-set domain-containing protein</fullName>
    </recommendedName>
</protein>
<accession>A0A182M6U4</accession>
<dbReference type="AlphaFoldDB" id="A0A182M6U4"/>
<keyword evidence="3" id="KW-1185">Reference proteome</keyword>
<evidence type="ECO:0000313" key="3">
    <source>
        <dbReference type="Proteomes" id="UP000075883"/>
    </source>
</evidence>
<dbReference type="VEuPathDB" id="VectorBase:ACUA010917"/>
<dbReference type="InterPro" id="IPR013098">
    <property type="entry name" value="Ig_I-set"/>
</dbReference>
<dbReference type="Gene3D" id="2.60.40.10">
    <property type="entry name" value="Immunoglobulins"/>
    <property type="match status" value="1"/>
</dbReference>
<evidence type="ECO:0000313" key="2">
    <source>
        <dbReference type="EnsemblMetazoa" id="ACUA010917-PA"/>
    </source>
</evidence>
<dbReference type="Pfam" id="PF07679">
    <property type="entry name" value="I-set"/>
    <property type="match status" value="1"/>
</dbReference>
<evidence type="ECO:0000259" key="1">
    <source>
        <dbReference type="Pfam" id="PF07679"/>
    </source>
</evidence>
<reference evidence="2" key="2">
    <citation type="submission" date="2020-05" db="UniProtKB">
        <authorList>
            <consortium name="EnsemblMetazoa"/>
        </authorList>
    </citation>
    <scope>IDENTIFICATION</scope>
    <source>
        <strain evidence="2">A-37</strain>
    </source>
</reference>
<dbReference type="EMBL" id="AXCM01002144">
    <property type="status" value="NOT_ANNOTATED_CDS"/>
    <property type="molecule type" value="Genomic_DNA"/>
</dbReference>
<dbReference type="EnsemblMetazoa" id="ACUA010917-RA">
    <property type="protein sequence ID" value="ACUA010917-PA"/>
    <property type="gene ID" value="ACUA010917"/>
</dbReference>
<name>A0A182M6U4_9DIPT</name>
<dbReference type="InterPro" id="IPR013783">
    <property type="entry name" value="Ig-like_fold"/>
</dbReference>
<feature type="domain" description="Immunoglobulin I-set" evidence="1">
    <location>
        <begin position="94"/>
        <end position="126"/>
    </location>
</feature>
<sequence>MAMGGPWWEHFRTCGLQYTLVGIEHFAAGKGYTTGLKVRFLGQQENSKIIHAIDSLGIDSLESNSMEKAEKQRFESIHTSRTGDKFETMSRNTGYTKYMSLKIRNVGPADFGSYRCVAKNSLGETDGLIKLDGN</sequence>
<dbReference type="SUPFAM" id="SSF48726">
    <property type="entry name" value="Immunoglobulin"/>
    <property type="match status" value="1"/>
</dbReference>
<dbReference type="Proteomes" id="UP000075883">
    <property type="component" value="Unassembled WGS sequence"/>
</dbReference>